<gene>
    <name evidence="1" type="ORF">GCM10009575_041060</name>
</gene>
<name>A0ABP4A9D5_9ACTN</name>
<accession>A0ABP4A9D5</accession>
<organism evidence="1 2">
    <name type="scientific">Streptomyces rhizosphaericus</name>
    <dbReference type="NCBI Taxonomy" id="114699"/>
    <lineage>
        <taxon>Bacteria</taxon>
        <taxon>Bacillati</taxon>
        <taxon>Actinomycetota</taxon>
        <taxon>Actinomycetes</taxon>
        <taxon>Kitasatosporales</taxon>
        <taxon>Streptomycetaceae</taxon>
        <taxon>Streptomyces</taxon>
        <taxon>Streptomyces violaceusniger group</taxon>
    </lineage>
</organism>
<dbReference type="Proteomes" id="UP001500418">
    <property type="component" value="Unassembled WGS sequence"/>
</dbReference>
<evidence type="ECO:0000313" key="1">
    <source>
        <dbReference type="EMBL" id="GAA0933415.1"/>
    </source>
</evidence>
<evidence type="ECO:0000313" key="2">
    <source>
        <dbReference type="Proteomes" id="UP001500418"/>
    </source>
</evidence>
<sequence length="101" mass="9904">MTIALPFGSRTSEYQVPRTLAGAPARVGAGACGFGAVRRGAGVVPPAGRVARGLLGLARGRLAGSVRLGLGLALVGVADAVPRSASSAFWADAAAPSPPAR</sequence>
<protein>
    <submittedName>
        <fullName evidence="1">Uncharacterized protein</fullName>
    </submittedName>
</protein>
<comment type="caution">
    <text evidence="1">The sequence shown here is derived from an EMBL/GenBank/DDBJ whole genome shotgun (WGS) entry which is preliminary data.</text>
</comment>
<dbReference type="EMBL" id="BAAAID010000024">
    <property type="protein sequence ID" value="GAA0933415.1"/>
    <property type="molecule type" value="Genomic_DNA"/>
</dbReference>
<keyword evidence="2" id="KW-1185">Reference proteome</keyword>
<reference evidence="2" key="1">
    <citation type="journal article" date="2019" name="Int. J. Syst. Evol. Microbiol.">
        <title>The Global Catalogue of Microorganisms (GCM) 10K type strain sequencing project: providing services to taxonomists for standard genome sequencing and annotation.</title>
        <authorList>
            <consortium name="The Broad Institute Genomics Platform"/>
            <consortium name="The Broad Institute Genome Sequencing Center for Infectious Disease"/>
            <person name="Wu L."/>
            <person name="Ma J."/>
        </authorList>
    </citation>
    <scope>NUCLEOTIDE SEQUENCE [LARGE SCALE GENOMIC DNA]</scope>
    <source>
        <strain evidence="2">JCM 11444</strain>
    </source>
</reference>
<proteinExistence type="predicted"/>